<protein>
    <submittedName>
        <fullName evidence="1">Uncharacterized protein</fullName>
    </submittedName>
</protein>
<dbReference type="Proteomes" id="UP000683925">
    <property type="component" value="Unassembled WGS sequence"/>
</dbReference>
<dbReference type="AlphaFoldDB" id="A0A8S1WPD3"/>
<evidence type="ECO:0000313" key="1">
    <source>
        <dbReference type="EMBL" id="CAD8190617.1"/>
    </source>
</evidence>
<reference evidence="1" key="1">
    <citation type="submission" date="2021-01" db="EMBL/GenBank/DDBJ databases">
        <authorList>
            <consortium name="Genoscope - CEA"/>
            <person name="William W."/>
        </authorList>
    </citation>
    <scope>NUCLEOTIDE SEQUENCE</scope>
</reference>
<keyword evidence="2" id="KW-1185">Reference proteome</keyword>
<evidence type="ECO:0000313" key="2">
    <source>
        <dbReference type="Proteomes" id="UP000683925"/>
    </source>
</evidence>
<name>A0A8S1WPD3_PAROT</name>
<comment type="caution">
    <text evidence="1">The sequence shown here is derived from an EMBL/GenBank/DDBJ whole genome shotgun (WGS) entry which is preliminary data.</text>
</comment>
<gene>
    <name evidence="1" type="ORF">POCTA_138.1.T0980005</name>
</gene>
<accession>A0A8S1WPD3</accession>
<dbReference type="EMBL" id="CAJJDP010000097">
    <property type="protein sequence ID" value="CAD8190617.1"/>
    <property type="molecule type" value="Genomic_DNA"/>
</dbReference>
<sequence>MTWSIEQSEKIENFCFFENLKNEKLQAKVNCDMDSRIWETALKKHSKYNQFQRKIIQIQILILYLISNFNKQFEQCTNISKIIRQADELLFYQPHQMVSKNSTCKRLFDPLFQGQWIKNSQVTQQAGSTVIINSFLKVQHQKIQIQHKQQLHFNLKQRIYKTSISSQEFQNCLFGGYFEVRGSVVICRNC</sequence>
<organism evidence="1 2">
    <name type="scientific">Paramecium octaurelia</name>
    <dbReference type="NCBI Taxonomy" id="43137"/>
    <lineage>
        <taxon>Eukaryota</taxon>
        <taxon>Sar</taxon>
        <taxon>Alveolata</taxon>
        <taxon>Ciliophora</taxon>
        <taxon>Intramacronucleata</taxon>
        <taxon>Oligohymenophorea</taxon>
        <taxon>Peniculida</taxon>
        <taxon>Parameciidae</taxon>
        <taxon>Paramecium</taxon>
    </lineage>
</organism>
<proteinExistence type="predicted"/>